<sequence length="678" mass="70150">MPDVTFDDLISQSGVPANKGAVSFDDLVPGAPPQEKSTLAGDIAKSIGSGIVRGAAETVMLPVTAKRLLDTYATPYEVGAVNAVRGAFGYDPLPVPTAEEIESGGVDRALNAGQDAVRGAMDEHLHAPETTPGKYAETIAEFAVPGGGPSRATRAAQGIGRRVLSYAGDVTRNAVVPGAASEAAGQLTEGTSAEPYARLLGAIAGNVGGAVVSARTPESVLARAVGDPEQIDWARALALQDNSTGVRLTGPEAITHAQNGGTSLADLQRLTEGSVSGGARMRPFLAERPAQVDTAVNRLLDAIAPQSANPSTLGPRASEAATNAIDDARQAINAQTRPLYQASAPAVIPDAEFQAMRADPRFRLALERLRNNPEIAPGYANLPDNSVGVVDAVTKDMYARGEALANSANPGYAPEIGALNTQAAANARDVARNVSSEYDQALAEQARLRREQLQPVAEGPLGRVAAASTTSSASDALLPRNPLVGSEGETADAMTRLMAQDPETAQALARQSIADRYARAATETQSGDREFAGAKFAKDIAGNQPRNAVLDAILRSLPDQTAATAAPELLDVLRATGRRKPIGSATEFNRAANAELSQAPLAQRAANAAGTFGASLIANAGDALSRATLRGNINRLADMFTDPNSVDLIREAIARGETGLVPRAVARGTVQSAVSENR</sequence>
<feature type="compositionally biased region" description="Low complexity" evidence="1">
    <location>
        <begin position="465"/>
        <end position="474"/>
    </location>
</feature>
<feature type="region of interest" description="Disordered" evidence="1">
    <location>
        <begin position="459"/>
        <end position="482"/>
    </location>
</feature>
<dbReference type="Proteomes" id="UP000183063">
    <property type="component" value="Unassembled WGS sequence"/>
</dbReference>
<dbReference type="RefSeq" id="WP_072375024.1">
    <property type="nucleotide sequence ID" value="NZ_FNXB01000010.1"/>
</dbReference>
<organism evidence="2 4">
    <name type="scientific">Rhizobium tibeticum</name>
    <dbReference type="NCBI Taxonomy" id="501024"/>
    <lineage>
        <taxon>Bacteria</taxon>
        <taxon>Pseudomonadati</taxon>
        <taxon>Pseudomonadota</taxon>
        <taxon>Alphaproteobacteria</taxon>
        <taxon>Hyphomicrobiales</taxon>
        <taxon>Rhizobiaceae</taxon>
        <taxon>Rhizobium/Agrobacterium group</taxon>
        <taxon>Rhizobium</taxon>
    </lineage>
</organism>
<dbReference type="STRING" id="501024.RTCCBAU85039_2397"/>
<evidence type="ECO:0000313" key="3">
    <source>
        <dbReference type="EMBL" id="SEN84240.1"/>
    </source>
</evidence>
<dbReference type="EMBL" id="FOCV01000008">
    <property type="protein sequence ID" value="SEN84240.1"/>
    <property type="molecule type" value="Genomic_DNA"/>
</dbReference>
<reference evidence="4" key="1">
    <citation type="submission" date="2016-10" db="EMBL/GenBank/DDBJ databases">
        <authorList>
            <person name="Wibberg D."/>
        </authorList>
    </citation>
    <scope>NUCLEOTIDE SEQUENCE [LARGE SCALE GENOMIC DNA]</scope>
</reference>
<dbReference type="AlphaFoldDB" id="A0A1H8JU28"/>
<reference evidence="3 5" key="3">
    <citation type="submission" date="2016-10" db="EMBL/GenBank/DDBJ databases">
        <authorList>
            <person name="Varghese N."/>
            <person name="Submissions S."/>
        </authorList>
    </citation>
    <scope>NUCLEOTIDE SEQUENCE [LARGE SCALE GENOMIC DNA]</scope>
    <source>
        <strain evidence="3 5">CGMCC 1.7071</strain>
    </source>
</reference>
<proteinExistence type="predicted"/>
<evidence type="ECO:0000313" key="4">
    <source>
        <dbReference type="Proteomes" id="UP000183063"/>
    </source>
</evidence>
<evidence type="ECO:0000313" key="2">
    <source>
        <dbReference type="EMBL" id="SEH79371.1"/>
    </source>
</evidence>
<gene>
    <name evidence="2" type="ORF">RTCCBAU85039_2397</name>
    <name evidence="3" type="ORF">SAMN05216228_100861</name>
</gene>
<protein>
    <submittedName>
        <fullName evidence="2">Uncharacterized protein</fullName>
    </submittedName>
</protein>
<dbReference type="Proteomes" id="UP000198939">
    <property type="component" value="Unassembled WGS sequence"/>
</dbReference>
<keyword evidence="5" id="KW-1185">Reference proteome</keyword>
<evidence type="ECO:0000256" key="1">
    <source>
        <dbReference type="SAM" id="MobiDB-lite"/>
    </source>
</evidence>
<evidence type="ECO:0000313" key="5">
    <source>
        <dbReference type="Proteomes" id="UP000198939"/>
    </source>
</evidence>
<accession>A0A1H8JU28</accession>
<name>A0A1H8JU28_9HYPH</name>
<reference evidence="2" key="2">
    <citation type="submission" date="2016-10" db="EMBL/GenBank/DDBJ databases">
        <authorList>
            <person name="de Groot N.N."/>
        </authorList>
    </citation>
    <scope>NUCLEOTIDE SEQUENCE [LARGE SCALE GENOMIC DNA]</scope>
    <source>
        <strain evidence="2">CCBAU85039</strain>
    </source>
</reference>
<dbReference type="OrthoDB" id="8450344at2"/>
<dbReference type="EMBL" id="FNXB01000010">
    <property type="protein sequence ID" value="SEH79371.1"/>
    <property type="molecule type" value="Genomic_DNA"/>
</dbReference>